<evidence type="ECO:0000256" key="2">
    <source>
        <dbReference type="SAM" id="SignalP"/>
    </source>
</evidence>
<feature type="signal peptide" evidence="2">
    <location>
        <begin position="1"/>
        <end position="23"/>
    </location>
</feature>
<comment type="caution">
    <text evidence="3">The sequence shown here is derived from an EMBL/GenBank/DDBJ whole genome shotgun (WGS) entry which is preliminary data.</text>
</comment>
<accession>A0AA88DGK5</accession>
<evidence type="ECO:0000313" key="3">
    <source>
        <dbReference type="EMBL" id="GMN56231.1"/>
    </source>
</evidence>
<keyword evidence="2" id="KW-0732">Signal</keyword>
<feature type="region of interest" description="Disordered" evidence="1">
    <location>
        <begin position="28"/>
        <end position="53"/>
    </location>
</feature>
<keyword evidence="4" id="KW-1185">Reference proteome</keyword>
<feature type="chain" id="PRO_5041661764" description="Secreted protein" evidence="2">
    <location>
        <begin position="24"/>
        <end position="69"/>
    </location>
</feature>
<evidence type="ECO:0000313" key="4">
    <source>
        <dbReference type="Proteomes" id="UP001187192"/>
    </source>
</evidence>
<reference evidence="3" key="1">
    <citation type="submission" date="2023-07" db="EMBL/GenBank/DDBJ databases">
        <title>draft genome sequence of fig (Ficus carica).</title>
        <authorList>
            <person name="Takahashi T."/>
            <person name="Nishimura K."/>
        </authorList>
    </citation>
    <scope>NUCLEOTIDE SEQUENCE</scope>
</reference>
<dbReference type="EMBL" id="BTGU01000062">
    <property type="protein sequence ID" value="GMN56231.1"/>
    <property type="molecule type" value="Genomic_DNA"/>
</dbReference>
<organism evidence="3 4">
    <name type="scientific">Ficus carica</name>
    <name type="common">Common fig</name>
    <dbReference type="NCBI Taxonomy" id="3494"/>
    <lineage>
        <taxon>Eukaryota</taxon>
        <taxon>Viridiplantae</taxon>
        <taxon>Streptophyta</taxon>
        <taxon>Embryophyta</taxon>
        <taxon>Tracheophyta</taxon>
        <taxon>Spermatophyta</taxon>
        <taxon>Magnoliopsida</taxon>
        <taxon>eudicotyledons</taxon>
        <taxon>Gunneridae</taxon>
        <taxon>Pentapetalae</taxon>
        <taxon>rosids</taxon>
        <taxon>fabids</taxon>
        <taxon>Rosales</taxon>
        <taxon>Moraceae</taxon>
        <taxon>Ficeae</taxon>
        <taxon>Ficus</taxon>
    </lineage>
</organism>
<evidence type="ECO:0000256" key="1">
    <source>
        <dbReference type="SAM" id="MobiDB-lite"/>
    </source>
</evidence>
<dbReference type="Proteomes" id="UP001187192">
    <property type="component" value="Unassembled WGS sequence"/>
</dbReference>
<sequence length="69" mass="7237">MGTGKGPPFALLAIASLSPSLLAMVRERPARATATSSDGMAPDSDGDNYGTTPATRMATMMERRSMFLT</sequence>
<name>A0AA88DGK5_FICCA</name>
<evidence type="ECO:0008006" key="5">
    <source>
        <dbReference type="Google" id="ProtNLM"/>
    </source>
</evidence>
<gene>
    <name evidence="3" type="ORF">TIFTF001_025349</name>
</gene>
<dbReference type="AlphaFoldDB" id="A0AA88DGK5"/>
<proteinExistence type="predicted"/>
<protein>
    <recommendedName>
        <fullName evidence="5">Secreted protein</fullName>
    </recommendedName>
</protein>